<feature type="compositionally biased region" description="Acidic residues" evidence="1">
    <location>
        <begin position="100"/>
        <end position="112"/>
    </location>
</feature>
<dbReference type="AlphaFoldDB" id="A0A090L357"/>
<evidence type="ECO:0000313" key="5">
    <source>
        <dbReference type="WBParaSite" id="SRAE_1000082700.1"/>
    </source>
</evidence>
<evidence type="ECO:0000313" key="6">
    <source>
        <dbReference type="WormBase" id="SRAE_1000082700"/>
    </source>
</evidence>
<dbReference type="CTD" id="36374922"/>
<dbReference type="WormBase" id="SRAE_1000082700">
    <property type="protein sequence ID" value="SRP02221"/>
    <property type="gene ID" value="WBGene00257427"/>
</dbReference>
<name>A0A090L357_STRRB</name>
<evidence type="ECO:0000256" key="2">
    <source>
        <dbReference type="SAM" id="SignalP"/>
    </source>
</evidence>
<evidence type="ECO:0000256" key="1">
    <source>
        <dbReference type="SAM" id="MobiDB-lite"/>
    </source>
</evidence>
<dbReference type="GeneID" id="36374922"/>
<feature type="chain" id="PRO_5015030385" evidence="2">
    <location>
        <begin position="22"/>
        <end position="128"/>
    </location>
</feature>
<dbReference type="WBParaSite" id="SRAE_1000082700.1">
    <property type="protein sequence ID" value="SRAE_1000082700.1"/>
    <property type="gene ID" value="WBGene00257427"/>
</dbReference>
<keyword evidence="4" id="KW-1185">Reference proteome</keyword>
<proteinExistence type="predicted"/>
<dbReference type="Proteomes" id="UP000035682">
    <property type="component" value="Unplaced"/>
</dbReference>
<feature type="region of interest" description="Disordered" evidence="1">
    <location>
        <begin position="98"/>
        <end position="128"/>
    </location>
</feature>
<dbReference type="RefSeq" id="XP_024501759.1">
    <property type="nucleotide sequence ID" value="XM_024647709.1"/>
</dbReference>
<evidence type="ECO:0000313" key="3">
    <source>
        <dbReference type="EMBL" id="CEF62557.1"/>
    </source>
</evidence>
<reference evidence="5" key="2">
    <citation type="submission" date="2020-12" db="UniProtKB">
        <authorList>
            <consortium name="WormBaseParasite"/>
        </authorList>
    </citation>
    <scope>IDENTIFICATION</scope>
</reference>
<organism evidence="3">
    <name type="scientific">Strongyloides ratti</name>
    <name type="common">Parasitic roundworm</name>
    <dbReference type="NCBI Taxonomy" id="34506"/>
    <lineage>
        <taxon>Eukaryota</taxon>
        <taxon>Metazoa</taxon>
        <taxon>Ecdysozoa</taxon>
        <taxon>Nematoda</taxon>
        <taxon>Chromadorea</taxon>
        <taxon>Rhabditida</taxon>
        <taxon>Tylenchina</taxon>
        <taxon>Panagrolaimomorpha</taxon>
        <taxon>Strongyloidoidea</taxon>
        <taxon>Strongyloididae</taxon>
        <taxon>Strongyloides</taxon>
    </lineage>
</organism>
<reference evidence="3 4" key="1">
    <citation type="submission" date="2014-09" db="EMBL/GenBank/DDBJ databases">
        <authorList>
            <person name="Martin A.A."/>
        </authorList>
    </citation>
    <scope>NUCLEOTIDE SEQUENCE</scope>
    <source>
        <strain evidence="4">ED321</strain>
        <strain evidence="3">ED321 Heterogonic</strain>
    </source>
</reference>
<feature type="signal peptide" evidence="2">
    <location>
        <begin position="1"/>
        <end position="21"/>
    </location>
</feature>
<gene>
    <name evidence="3 5 6" type="ORF">SRAE_1000082700</name>
</gene>
<dbReference type="EMBL" id="LN609528">
    <property type="protein sequence ID" value="CEF62557.1"/>
    <property type="molecule type" value="Genomic_DNA"/>
</dbReference>
<keyword evidence="2" id="KW-0732">Signal</keyword>
<protein>
    <submittedName>
        <fullName evidence="3 5">Immunoglobulin-like fold domain-containing protein</fullName>
    </submittedName>
</protein>
<evidence type="ECO:0000313" key="4">
    <source>
        <dbReference type="Proteomes" id="UP000035682"/>
    </source>
</evidence>
<sequence length="128" mass="14502">MLLKILTIFVIIAVFHSTINASIFRDYTEVGDAYEFNFGGKIKGLMVIREEGNEDEELMTEVEGKFPNIRLTEEGILIISPVTENDFGIYHVIVENENKTEEEEGENDEEVTGEVTAPPTLYLSRKTL</sequence>
<accession>A0A090L357</accession>